<evidence type="ECO:0000313" key="3">
    <source>
        <dbReference type="Proteomes" id="UP000831787"/>
    </source>
</evidence>
<dbReference type="RefSeq" id="WP_244712971.1">
    <property type="nucleotide sequence ID" value="NZ_CP095073.1"/>
</dbReference>
<accession>A0ABY4ENG8</accession>
<evidence type="ECO:0000313" key="2">
    <source>
        <dbReference type="EMBL" id="UOQ45998.1"/>
    </source>
</evidence>
<dbReference type="InterPro" id="IPR025032">
    <property type="entry name" value="DUF3949"/>
</dbReference>
<organism evidence="2 3">
    <name type="scientific">Halobacillus salinarum</name>
    <dbReference type="NCBI Taxonomy" id="2932257"/>
    <lineage>
        <taxon>Bacteria</taxon>
        <taxon>Bacillati</taxon>
        <taxon>Bacillota</taxon>
        <taxon>Bacilli</taxon>
        <taxon>Bacillales</taxon>
        <taxon>Bacillaceae</taxon>
        <taxon>Halobacillus</taxon>
    </lineage>
</organism>
<keyword evidence="3" id="KW-1185">Reference proteome</keyword>
<dbReference type="Pfam" id="PF13133">
    <property type="entry name" value="DUF3949"/>
    <property type="match status" value="1"/>
</dbReference>
<sequence length="81" mass="9443">MSIILGAIGMYVLLSCLLVPIQYRYLKAVQKERVEKRQTQNEYYGSMPLQEEILHGNIQGNPLFFLANIMAWILLKRKSRT</sequence>
<proteinExistence type="predicted"/>
<keyword evidence="1" id="KW-1133">Transmembrane helix</keyword>
<evidence type="ECO:0000256" key="1">
    <source>
        <dbReference type="SAM" id="Phobius"/>
    </source>
</evidence>
<keyword evidence="1" id="KW-0812">Transmembrane</keyword>
<dbReference type="EMBL" id="CP095073">
    <property type="protein sequence ID" value="UOQ45998.1"/>
    <property type="molecule type" value="Genomic_DNA"/>
</dbReference>
<protein>
    <submittedName>
        <fullName evidence="2">DUF3949 domain-containing protein</fullName>
    </submittedName>
</protein>
<feature type="transmembrane region" description="Helical" evidence="1">
    <location>
        <begin position="58"/>
        <end position="75"/>
    </location>
</feature>
<gene>
    <name evidence="2" type="ORF">MUN89_08800</name>
</gene>
<reference evidence="2 3" key="1">
    <citation type="submission" date="2022-04" db="EMBL/GenBank/DDBJ databases">
        <title>Halobacillus sp. isolated from saltern.</title>
        <authorList>
            <person name="Won M."/>
            <person name="Lee C.-M."/>
            <person name="Woen H.-Y."/>
            <person name="Kwon S.-W."/>
        </authorList>
    </citation>
    <scope>NUCLEOTIDE SEQUENCE [LARGE SCALE GENOMIC DNA]</scope>
    <source>
        <strain evidence="2 3">SSBR10-3</strain>
    </source>
</reference>
<keyword evidence="1" id="KW-0472">Membrane</keyword>
<name>A0ABY4ENG8_9BACI</name>
<dbReference type="Proteomes" id="UP000831787">
    <property type="component" value="Chromosome"/>
</dbReference>